<evidence type="ECO:0000313" key="2">
    <source>
        <dbReference type="Proteomes" id="UP000789920"/>
    </source>
</evidence>
<organism evidence="1 2">
    <name type="scientific">Racocetra persica</name>
    <dbReference type="NCBI Taxonomy" id="160502"/>
    <lineage>
        <taxon>Eukaryota</taxon>
        <taxon>Fungi</taxon>
        <taxon>Fungi incertae sedis</taxon>
        <taxon>Mucoromycota</taxon>
        <taxon>Glomeromycotina</taxon>
        <taxon>Glomeromycetes</taxon>
        <taxon>Diversisporales</taxon>
        <taxon>Gigasporaceae</taxon>
        <taxon>Racocetra</taxon>
    </lineage>
</organism>
<name>A0ACA9SYL0_9GLOM</name>
<reference evidence="1" key="1">
    <citation type="submission" date="2021-06" db="EMBL/GenBank/DDBJ databases">
        <authorList>
            <person name="Kallberg Y."/>
            <person name="Tangrot J."/>
            <person name="Rosling A."/>
        </authorList>
    </citation>
    <scope>NUCLEOTIDE SEQUENCE</scope>
    <source>
        <strain evidence="1">MA461A</strain>
    </source>
</reference>
<dbReference type="Proteomes" id="UP000789920">
    <property type="component" value="Unassembled WGS sequence"/>
</dbReference>
<feature type="non-terminal residue" evidence="1">
    <location>
        <position position="1"/>
    </location>
</feature>
<evidence type="ECO:0000313" key="1">
    <source>
        <dbReference type="EMBL" id="CAG8850920.1"/>
    </source>
</evidence>
<accession>A0ACA9SYL0</accession>
<dbReference type="EMBL" id="CAJVQC010173296">
    <property type="protein sequence ID" value="CAG8850920.1"/>
    <property type="molecule type" value="Genomic_DNA"/>
</dbReference>
<protein>
    <submittedName>
        <fullName evidence="1">21299_t:CDS:1</fullName>
    </submittedName>
</protein>
<gene>
    <name evidence="1" type="ORF">RPERSI_LOCUS36325</name>
</gene>
<sequence length="107" mass="12752">YPMLYLPAEFSWDNPLRMDQEKIDIIKSVDFVMIEYKKLLDNILEITEKNTNTIQDSLNQLGLLYETEHDKKNFLNIITEVLVNGKDAEEINDNNIKEIFRSFEFLY</sequence>
<proteinExistence type="predicted"/>
<comment type="caution">
    <text evidence="1">The sequence shown here is derived from an EMBL/GenBank/DDBJ whole genome shotgun (WGS) entry which is preliminary data.</text>
</comment>
<keyword evidence="2" id="KW-1185">Reference proteome</keyword>